<protein>
    <submittedName>
        <fullName evidence="1">Uncharacterized protein</fullName>
    </submittedName>
</protein>
<sequence length="113" mass="12904">MDQQREVVVSHGQLQQPQFGCQYSLGLPGQRCETLHIPRHSKSLIFLSRAFLFARWNLRGQQPTLVRRSRLGGGNGIIAIDNMQDKIFLTFTIKQNNVSLKNEVHIKNEEAFG</sequence>
<accession>A0A7J6F270</accession>
<reference evidence="1 2" key="1">
    <citation type="journal article" date="2020" name="bioRxiv">
        <title>Sequence and annotation of 42 cannabis genomes reveals extensive copy number variation in cannabinoid synthesis and pathogen resistance genes.</title>
        <authorList>
            <person name="Mckernan K.J."/>
            <person name="Helbert Y."/>
            <person name="Kane L.T."/>
            <person name="Ebling H."/>
            <person name="Zhang L."/>
            <person name="Liu B."/>
            <person name="Eaton Z."/>
            <person name="Mclaughlin S."/>
            <person name="Kingan S."/>
            <person name="Baybayan P."/>
            <person name="Concepcion G."/>
            <person name="Jordan M."/>
            <person name="Riva A."/>
            <person name="Barbazuk W."/>
            <person name="Harkins T."/>
        </authorList>
    </citation>
    <scope>NUCLEOTIDE SEQUENCE [LARGE SCALE GENOMIC DNA]</scope>
    <source>
        <strain evidence="2">cv. Jamaican Lion 4</strain>
        <tissue evidence="1">Leaf</tissue>
    </source>
</reference>
<proteinExistence type="predicted"/>
<evidence type="ECO:0000313" key="1">
    <source>
        <dbReference type="EMBL" id="KAF4364817.1"/>
    </source>
</evidence>
<dbReference type="AlphaFoldDB" id="A0A7J6F270"/>
<name>A0A7J6F270_CANSA</name>
<keyword evidence="2" id="KW-1185">Reference proteome</keyword>
<organism evidence="1 2">
    <name type="scientific">Cannabis sativa</name>
    <name type="common">Hemp</name>
    <name type="synonym">Marijuana</name>
    <dbReference type="NCBI Taxonomy" id="3483"/>
    <lineage>
        <taxon>Eukaryota</taxon>
        <taxon>Viridiplantae</taxon>
        <taxon>Streptophyta</taxon>
        <taxon>Embryophyta</taxon>
        <taxon>Tracheophyta</taxon>
        <taxon>Spermatophyta</taxon>
        <taxon>Magnoliopsida</taxon>
        <taxon>eudicotyledons</taxon>
        <taxon>Gunneridae</taxon>
        <taxon>Pentapetalae</taxon>
        <taxon>rosids</taxon>
        <taxon>fabids</taxon>
        <taxon>Rosales</taxon>
        <taxon>Cannabaceae</taxon>
        <taxon>Cannabis</taxon>
    </lineage>
</organism>
<dbReference type="EMBL" id="JAATIQ010000279">
    <property type="protein sequence ID" value="KAF4364817.1"/>
    <property type="molecule type" value="Genomic_DNA"/>
</dbReference>
<evidence type="ECO:0000313" key="2">
    <source>
        <dbReference type="Proteomes" id="UP000583929"/>
    </source>
</evidence>
<comment type="caution">
    <text evidence="1">The sequence shown here is derived from an EMBL/GenBank/DDBJ whole genome shotgun (WGS) entry which is preliminary data.</text>
</comment>
<gene>
    <name evidence="1" type="ORF">G4B88_025536</name>
</gene>
<dbReference type="Proteomes" id="UP000583929">
    <property type="component" value="Unassembled WGS sequence"/>
</dbReference>